<evidence type="ECO:0000313" key="1">
    <source>
        <dbReference type="EMBL" id="OAP15530.1"/>
    </source>
</evidence>
<organism evidence="1 2">
    <name type="scientific">Arabidopsis thaliana</name>
    <name type="common">Mouse-ear cress</name>
    <dbReference type="NCBI Taxonomy" id="3702"/>
    <lineage>
        <taxon>Eukaryota</taxon>
        <taxon>Viridiplantae</taxon>
        <taxon>Streptophyta</taxon>
        <taxon>Embryophyta</taxon>
        <taxon>Tracheophyta</taxon>
        <taxon>Spermatophyta</taxon>
        <taxon>Magnoliopsida</taxon>
        <taxon>eudicotyledons</taxon>
        <taxon>Gunneridae</taxon>
        <taxon>Pentapetalae</taxon>
        <taxon>rosids</taxon>
        <taxon>malvids</taxon>
        <taxon>Brassicales</taxon>
        <taxon>Brassicaceae</taxon>
        <taxon>Camelineae</taxon>
        <taxon>Arabidopsis</taxon>
    </lineage>
</organism>
<dbReference type="EMBL" id="LUHQ01000001">
    <property type="protein sequence ID" value="OAP15530.1"/>
    <property type="molecule type" value="Genomic_DNA"/>
</dbReference>
<sequence length="63" mass="7374">MARTNLSTTSDKPFSISQIKSYILITLDKAKLNYDTWRELFEMHSSSFGVLVKDFRDQMDSCY</sequence>
<proteinExistence type="predicted"/>
<name>A0A178WAR6_ARATH</name>
<evidence type="ECO:0000313" key="2">
    <source>
        <dbReference type="Proteomes" id="UP000078284"/>
    </source>
</evidence>
<protein>
    <submittedName>
        <fullName evidence="1">Uncharacterized protein</fullName>
    </submittedName>
</protein>
<reference evidence="2" key="1">
    <citation type="journal article" date="2016" name="Proc. Natl. Acad. Sci. U.S.A.">
        <title>Chromosome-level assembly of Arabidopsis thaliana Ler reveals the extent of translocation and inversion polymorphisms.</title>
        <authorList>
            <person name="Zapata L."/>
            <person name="Ding J."/>
            <person name="Willing E.M."/>
            <person name="Hartwig B."/>
            <person name="Bezdan D."/>
            <person name="Jiao W.B."/>
            <person name="Patel V."/>
            <person name="Velikkakam James G."/>
            <person name="Koornneef M."/>
            <person name="Ossowski S."/>
            <person name="Schneeberger K."/>
        </authorList>
    </citation>
    <scope>NUCLEOTIDE SEQUENCE [LARGE SCALE GENOMIC DNA]</scope>
    <source>
        <strain evidence="2">cv. Landsberg erecta</strain>
    </source>
</reference>
<accession>A0A178WAR6</accession>
<gene>
    <name evidence="1" type="ordered locus">AXX17_At1g39880</name>
</gene>
<dbReference type="AlphaFoldDB" id="A0A178WAR6"/>
<dbReference type="Proteomes" id="UP000078284">
    <property type="component" value="Chromosome 1"/>
</dbReference>
<comment type="caution">
    <text evidence="1">The sequence shown here is derived from an EMBL/GenBank/DDBJ whole genome shotgun (WGS) entry which is preliminary data.</text>
</comment>